<evidence type="ECO:0000313" key="2">
    <source>
        <dbReference type="Proteomes" id="UP001516400"/>
    </source>
</evidence>
<organism evidence="1 2">
    <name type="scientific">Cryptolaemus montrouzieri</name>
    <dbReference type="NCBI Taxonomy" id="559131"/>
    <lineage>
        <taxon>Eukaryota</taxon>
        <taxon>Metazoa</taxon>
        <taxon>Ecdysozoa</taxon>
        <taxon>Arthropoda</taxon>
        <taxon>Hexapoda</taxon>
        <taxon>Insecta</taxon>
        <taxon>Pterygota</taxon>
        <taxon>Neoptera</taxon>
        <taxon>Endopterygota</taxon>
        <taxon>Coleoptera</taxon>
        <taxon>Polyphaga</taxon>
        <taxon>Cucujiformia</taxon>
        <taxon>Coccinelloidea</taxon>
        <taxon>Coccinellidae</taxon>
        <taxon>Scymninae</taxon>
        <taxon>Scymnini</taxon>
        <taxon>Cryptolaemus</taxon>
    </lineage>
</organism>
<accession>A0ABD2N5H4</accession>
<proteinExistence type="predicted"/>
<dbReference type="Proteomes" id="UP001516400">
    <property type="component" value="Unassembled WGS sequence"/>
</dbReference>
<protein>
    <submittedName>
        <fullName evidence="1">Uncharacterized protein</fullName>
    </submittedName>
</protein>
<dbReference type="EMBL" id="JABFTP020000062">
    <property type="protein sequence ID" value="KAL3273687.1"/>
    <property type="molecule type" value="Genomic_DNA"/>
</dbReference>
<sequence length="138" mass="16389">MYVQKLTKRMKHKEVITNFIRLEETVILKIFPMLSIKGRLRRYKTSNFTEQLATLTNYNTTASWFDEESEICQDYTNMEYTPLTTGEVINIIKKLHNWKAAGPYHVQNYWLKKLWCTHERLIVLINEALLSPEKCPCS</sequence>
<dbReference type="AlphaFoldDB" id="A0ABD2N5H4"/>
<keyword evidence="2" id="KW-1185">Reference proteome</keyword>
<reference evidence="1 2" key="1">
    <citation type="journal article" date="2021" name="BMC Biol.">
        <title>Horizontally acquired antibacterial genes associated with adaptive radiation of ladybird beetles.</title>
        <authorList>
            <person name="Li H.S."/>
            <person name="Tang X.F."/>
            <person name="Huang Y.H."/>
            <person name="Xu Z.Y."/>
            <person name="Chen M.L."/>
            <person name="Du X.Y."/>
            <person name="Qiu B.Y."/>
            <person name="Chen P.T."/>
            <person name="Zhang W."/>
            <person name="Slipinski A."/>
            <person name="Escalona H.E."/>
            <person name="Waterhouse R.M."/>
            <person name="Zwick A."/>
            <person name="Pang H."/>
        </authorList>
    </citation>
    <scope>NUCLEOTIDE SEQUENCE [LARGE SCALE GENOMIC DNA]</scope>
    <source>
        <strain evidence="1">SYSU2018</strain>
    </source>
</reference>
<comment type="caution">
    <text evidence="1">The sequence shown here is derived from an EMBL/GenBank/DDBJ whole genome shotgun (WGS) entry which is preliminary data.</text>
</comment>
<evidence type="ECO:0000313" key="1">
    <source>
        <dbReference type="EMBL" id="KAL3273687.1"/>
    </source>
</evidence>
<gene>
    <name evidence="1" type="ORF">HHI36_015117</name>
</gene>
<name>A0ABD2N5H4_9CUCU</name>